<dbReference type="Gene3D" id="2.40.100.10">
    <property type="entry name" value="Cyclophilin-like"/>
    <property type="match status" value="1"/>
</dbReference>
<comment type="function">
    <text evidence="3">PPIases accelerate the folding of proteins. It catalyzes the cis-trans isomerization of proline imidic peptide bonds in oligopeptides.</text>
</comment>
<dbReference type="EMBL" id="AUZI01000012">
    <property type="protein sequence ID" value="KID49483.1"/>
    <property type="molecule type" value="Genomic_DNA"/>
</dbReference>
<dbReference type="PANTHER" id="PTHR45625">
    <property type="entry name" value="PEPTIDYL-PROLYL CIS-TRANS ISOMERASE-RELATED"/>
    <property type="match status" value="1"/>
</dbReference>
<dbReference type="PANTHER" id="PTHR45625:SF4">
    <property type="entry name" value="PEPTIDYLPROLYL ISOMERASE DOMAIN AND WD REPEAT-CONTAINING PROTEIN 1"/>
    <property type="match status" value="1"/>
</dbReference>
<protein>
    <recommendedName>
        <fullName evidence="3">Peptidyl-prolyl cis-trans isomerase</fullName>
        <shortName evidence="3">PPIase</shortName>
        <ecNumber evidence="3">5.2.1.8</ecNumber>
    </recommendedName>
</protein>
<dbReference type="InterPro" id="IPR044666">
    <property type="entry name" value="Cyclophilin_A-like"/>
</dbReference>
<dbReference type="OrthoDB" id="9807797at2"/>
<reference evidence="4 5" key="1">
    <citation type="submission" date="2013-08" db="EMBL/GenBank/DDBJ databases">
        <title>An opportunistic ruminal bacterium that causes liver abscesses in cattle.</title>
        <authorList>
            <person name="Benahmed F.H."/>
            <person name="Rasmussen M."/>
            <person name="Harbottle H."/>
            <person name="Soppet D."/>
            <person name="Nagaraja T.G."/>
            <person name="Davidson M."/>
        </authorList>
    </citation>
    <scope>NUCLEOTIDE SEQUENCE [LARGE SCALE GENOMIC DNA]</scope>
    <source>
        <strain evidence="4 5">B35</strain>
    </source>
</reference>
<keyword evidence="2 3" id="KW-0413">Isomerase</keyword>
<dbReference type="Pfam" id="PF00160">
    <property type="entry name" value="Pro_isomerase"/>
    <property type="match status" value="1"/>
</dbReference>
<dbReference type="GeneID" id="75075881"/>
<dbReference type="PRINTS" id="PR00153">
    <property type="entry name" value="CSAPPISMRASE"/>
</dbReference>
<name>A0A017H713_9FUSO</name>
<dbReference type="PROSITE" id="PS50072">
    <property type="entry name" value="CSA_PPIASE_2"/>
    <property type="match status" value="1"/>
</dbReference>
<comment type="caution">
    <text evidence="4">The sequence shown here is derived from an EMBL/GenBank/DDBJ whole genome shotgun (WGS) entry which is preliminary data.</text>
</comment>
<evidence type="ECO:0000313" key="4">
    <source>
        <dbReference type="EMBL" id="KID49483.1"/>
    </source>
</evidence>
<organism evidence="4 5">
    <name type="scientific">Fusobacterium necrophorum subsp. funduliforme B35</name>
    <dbReference type="NCBI Taxonomy" id="1226633"/>
    <lineage>
        <taxon>Bacteria</taxon>
        <taxon>Fusobacteriati</taxon>
        <taxon>Fusobacteriota</taxon>
        <taxon>Fusobacteriia</taxon>
        <taxon>Fusobacteriales</taxon>
        <taxon>Fusobacteriaceae</taxon>
        <taxon>Fusobacterium</taxon>
    </lineage>
</organism>
<proteinExistence type="inferred from homology"/>
<accession>A0A017H713</accession>
<dbReference type="EC" id="5.2.1.8" evidence="3"/>
<dbReference type="PATRIC" id="fig|1226633.4.peg.985"/>
<keyword evidence="1 3" id="KW-0697">Rotamase</keyword>
<evidence type="ECO:0000256" key="3">
    <source>
        <dbReference type="RuleBase" id="RU363019"/>
    </source>
</evidence>
<dbReference type="InterPro" id="IPR029000">
    <property type="entry name" value="Cyclophilin-like_dom_sf"/>
</dbReference>
<evidence type="ECO:0000256" key="1">
    <source>
        <dbReference type="ARBA" id="ARBA00023110"/>
    </source>
</evidence>
<keyword evidence="3" id="KW-0732">Signal</keyword>
<feature type="chain" id="PRO_5014202957" description="Peptidyl-prolyl cis-trans isomerase" evidence="3">
    <location>
        <begin position="22"/>
        <end position="269"/>
    </location>
</feature>
<sequence length="269" mass="30610">MKKLVKLFLAMFTMILLTSCANEVVKDTKKLFTDTSARYNNIVATFVTTQGEIDFYLYPEAAPITVANFINLAKRGFYDETKVTRAVENFVVQAGDPTGTGTGGPGYTIPDEFVEWLDFYQYGMLAMANAGPNTGGSQFFFTLYPADWLNGLHTIFGEIKSEADFQKIRKLEVGDVIKEVKFTGDVDLILSLNKYQVEAWNERIDELYPNLKKYPIADPTPEQIKDYQAELDRIFTRDDKKNSSQFEYPIPKLIRAVGNMFQNKKEVTE</sequence>
<comment type="catalytic activity">
    <reaction evidence="3">
        <text>[protein]-peptidylproline (omega=180) = [protein]-peptidylproline (omega=0)</text>
        <dbReference type="Rhea" id="RHEA:16237"/>
        <dbReference type="Rhea" id="RHEA-COMP:10747"/>
        <dbReference type="Rhea" id="RHEA-COMP:10748"/>
        <dbReference type="ChEBI" id="CHEBI:83833"/>
        <dbReference type="ChEBI" id="CHEBI:83834"/>
        <dbReference type="EC" id="5.2.1.8"/>
    </reaction>
</comment>
<dbReference type="SUPFAM" id="SSF50891">
    <property type="entry name" value="Cyclophilin-like"/>
    <property type="match status" value="1"/>
</dbReference>
<comment type="similarity">
    <text evidence="3">Belongs to the cyclophilin-type PPIase family.</text>
</comment>
<feature type="signal peptide" evidence="3">
    <location>
        <begin position="1"/>
        <end position="21"/>
    </location>
</feature>
<dbReference type="GO" id="GO:0003755">
    <property type="term" value="F:peptidyl-prolyl cis-trans isomerase activity"/>
    <property type="evidence" value="ECO:0007669"/>
    <property type="project" value="UniProtKB-UniRule"/>
</dbReference>
<dbReference type="InterPro" id="IPR002130">
    <property type="entry name" value="Cyclophilin-type_PPIase_dom"/>
</dbReference>
<gene>
    <name evidence="4" type="ORF">C095_04865</name>
</gene>
<dbReference type="RefSeq" id="WP_005960604.1">
    <property type="nucleotide sequence ID" value="NZ_AOJP01000001.1"/>
</dbReference>
<dbReference type="CDD" id="cd00317">
    <property type="entry name" value="cyclophilin"/>
    <property type="match status" value="1"/>
</dbReference>
<evidence type="ECO:0000256" key="2">
    <source>
        <dbReference type="ARBA" id="ARBA00023235"/>
    </source>
</evidence>
<dbReference type="Proteomes" id="UP000031184">
    <property type="component" value="Unassembled WGS sequence"/>
</dbReference>
<evidence type="ECO:0000313" key="5">
    <source>
        <dbReference type="Proteomes" id="UP000031184"/>
    </source>
</evidence>
<dbReference type="PROSITE" id="PS51257">
    <property type="entry name" value="PROKAR_LIPOPROTEIN"/>
    <property type="match status" value="1"/>
</dbReference>
<dbReference type="AlphaFoldDB" id="A0A017H713"/>